<feature type="domain" description="Reverse transcriptase" evidence="1">
    <location>
        <begin position="143"/>
        <end position="206"/>
    </location>
</feature>
<dbReference type="InterPro" id="IPR000477">
    <property type="entry name" value="RT_dom"/>
</dbReference>
<proteinExistence type="predicted"/>
<dbReference type="Gene3D" id="3.10.10.10">
    <property type="entry name" value="HIV Type 1 Reverse Transcriptase, subunit A, domain 1"/>
    <property type="match status" value="1"/>
</dbReference>
<evidence type="ECO:0000259" key="1">
    <source>
        <dbReference type="Pfam" id="PF00078"/>
    </source>
</evidence>
<dbReference type="InterPro" id="IPR043128">
    <property type="entry name" value="Rev_trsase/Diguanyl_cyclase"/>
</dbReference>
<evidence type="ECO:0000313" key="2">
    <source>
        <dbReference type="EMBL" id="JAB60295.1"/>
    </source>
</evidence>
<gene>
    <name evidence="2" type="primary">YI31B</name>
</gene>
<protein>
    <submittedName>
        <fullName evidence="2">Transposon Ty3-I Gag-Pol polyprotein</fullName>
    </submittedName>
</protein>
<dbReference type="InterPro" id="IPR043502">
    <property type="entry name" value="DNA/RNA_pol_sf"/>
</dbReference>
<reference evidence="2" key="1">
    <citation type="submission" date="2013-07" db="EMBL/GenBank/DDBJ databases">
        <title>Midgut Transcriptome Profiling of Anoplphora glabripennis, a Lignocellulose Degrading, Wood-Boring Cerambycid.</title>
        <authorList>
            <person name="Scully E.D."/>
            <person name="Hoover K."/>
            <person name="Carlson J.E."/>
            <person name="Tien M."/>
            <person name="Geib S.M."/>
        </authorList>
    </citation>
    <scope>NUCLEOTIDE SEQUENCE</scope>
</reference>
<accession>V5FRK7</accession>
<dbReference type="Gene3D" id="3.30.70.270">
    <property type="match status" value="1"/>
</dbReference>
<dbReference type="CDD" id="cd01647">
    <property type="entry name" value="RT_LTR"/>
    <property type="match status" value="1"/>
</dbReference>
<dbReference type="GO" id="GO:0071897">
    <property type="term" value="P:DNA biosynthetic process"/>
    <property type="evidence" value="ECO:0007669"/>
    <property type="project" value="UniProtKB-ARBA"/>
</dbReference>
<dbReference type="EMBL" id="GALX01008171">
    <property type="protein sequence ID" value="JAB60295.1"/>
    <property type="molecule type" value="Transcribed_RNA"/>
</dbReference>
<sequence length="206" mass="23875">EAILGVPFLESTQASMDFSRRCIHLGVTNRYTIYWDLPPKVPRQFKDALELVHIAEPHKHLFEPLLNEYSDLFQPWVRQPTTLTTKHVIILKEHKIMSQKLYPMTAKRKAILYEQIEELLKAGVVEPSQSPYCSPPVIVERPGKDPRLCIDYRRLNSLTEDEPSTLPKIHENLRDLGAARIFTLLDLKSGYFQIPMDEGSKRYTAF</sequence>
<organism evidence="2">
    <name type="scientific">Anoplophora glabripennis</name>
    <name type="common">Asian longhorn beetle</name>
    <name type="synonym">Anoplophora nobilis</name>
    <dbReference type="NCBI Taxonomy" id="217634"/>
    <lineage>
        <taxon>Eukaryota</taxon>
        <taxon>Metazoa</taxon>
        <taxon>Ecdysozoa</taxon>
        <taxon>Arthropoda</taxon>
        <taxon>Hexapoda</taxon>
        <taxon>Insecta</taxon>
        <taxon>Pterygota</taxon>
        <taxon>Neoptera</taxon>
        <taxon>Endopterygota</taxon>
        <taxon>Coleoptera</taxon>
        <taxon>Polyphaga</taxon>
        <taxon>Cucujiformia</taxon>
        <taxon>Chrysomeloidea</taxon>
        <taxon>Cerambycidae</taxon>
        <taxon>Lamiinae</taxon>
        <taxon>Lamiini</taxon>
        <taxon>Anoplophora</taxon>
    </lineage>
</organism>
<name>V5FRK7_ANOGL</name>
<dbReference type="SUPFAM" id="SSF56672">
    <property type="entry name" value="DNA/RNA polymerases"/>
    <property type="match status" value="1"/>
</dbReference>
<dbReference type="Pfam" id="PF00078">
    <property type="entry name" value="RVT_1"/>
    <property type="match status" value="1"/>
</dbReference>
<feature type="non-terminal residue" evidence="2">
    <location>
        <position position="206"/>
    </location>
</feature>
<dbReference type="PANTHER" id="PTHR33064:SF37">
    <property type="entry name" value="RIBONUCLEASE H"/>
    <property type="match status" value="1"/>
</dbReference>
<dbReference type="PANTHER" id="PTHR33064">
    <property type="entry name" value="POL PROTEIN"/>
    <property type="match status" value="1"/>
</dbReference>
<dbReference type="AlphaFoldDB" id="V5FRK7"/>
<feature type="non-terminal residue" evidence="2">
    <location>
        <position position="1"/>
    </location>
</feature>
<dbReference type="InterPro" id="IPR051320">
    <property type="entry name" value="Viral_Replic_Matur_Polypro"/>
</dbReference>